<dbReference type="SUPFAM" id="SSF53474">
    <property type="entry name" value="alpha/beta-Hydrolases"/>
    <property type="match status" value="1"/>
</dbReference>
<dbReference type="PROSITE" id="PS00941">
    <property type="entry name" value="CARBOXYLESTERASE_B_2"/>
    <property type="match status" value="1"/>
</dbReference>
<dbReference type="InterPro" id="IPR051093">
    <property type="entry name" value="Neuroligin/BSAL"/>
</dbReference>
<dbReference type="Gene3D" id="3.40.50.1820">
    <property type="entry name" value="alpha/beta hydrolase"/>
    <property type="match status" value="1"/>
</dbReference>
<dbReference type="PANTHER" id="PTHR43903">
    <property type="entry name" value="NEUROLIGIN"/>
    <property type="match status" value="1"/>
</dbReference>
<sequence>MHRIFAQIVVIFIGLYSTCSGRDDSLVVDTAAGSVRGRLQNVIHGLSVKQFVGIPYAEPPVGELRFARPQPAKPWNGVKEAVKFGPICPQFLMKQFFSLPENITIEEEPQDEDCLTLNVYTPSQATSKDKLAIMVWIHGGGFVGGSGSSYNPSVLVAYHDVIVVTINYRLGVLGFFNIPGTDVKGNFGMLDQ</sequence>
<accession>A0A6P8HS00</accession>
<dbReference type="RefSeq" id="XP_031555482.1">
    <property type="nucleotide sequence ID" value="XM_031699622.1"/>
</dbReference>
<evidence type="ECO:0000256" key="2">
    <source>
        <dbReference type="ARBA" id="ARBA00022729"/>
    </source>
</evidence>
<keyword evidence="5" id="KW-1185">Reference proteome</keyword>
<evidence type="ECO:0000256" key="3">
    <source>
        <dbReference type="SAM" id="SignalP"/>
    </source>
</evidence>
<protein>
    <submittedName>
        <fullName evidence="6">Inactive carboxylesterase 4</fullName>
    </submittedName>
</protein>
<dbReference type="AlphaFoldDB" id="A0A6P8HS00"/>
<evidence type="ECO:0000259" key="4">
    <source>
        <dbReference type="Pfam" id="PF00135"/>
    </source>
</evidence>
<comment type="similarity">
    <text evidence="1">Belongs to the type-B carboxylesterase/lipase family.</text>
</comment>
<dbReference type="Proteomes" id="UP000515163">
    <property type="component" value="Unplaced"/>
</dbReference>
<dbReference type="InParanoid" id="A0A6P8HS00"/>
<proteinExistence type="inferred from homology"/>
<dbReference type="KEGG" id="aten:116292335"/>
<gene>
    <name evidence="6" type="primary">LOC116292335</name>
</gene>
<feature type="non-terminal residue" evidence="6">
    <location>
        <position position="192"/>
    </location>
</feature>
<evidence type="ECO:0000313" key="6">
    <source>
        <dbReference type="RefSeq" id="XP_031555482.1"/>
    </source>
</evidence>
<reference evidence="6" key="1">
    <citation type="submission" date="2025-08" db="UniProtKB">
        <authorList>
            <consortium name="RefSeq"/>
        </authorList>
    </citation>
    <scope>IDENTIFICATION</scope>
    <source>
        <tissue evidence="6">Tentacle</tissue>
    </source>
</reference>
<evidence type="ECO:0000313" key="5">
    <source>
        <dbReference type="Proteomes" id="UP000515163"/>
    </source>
</evidence>
<evidence type="ECO:0000256" key="1">
    <source>
        <dbReference type="ARBA" id="ARBA00005964"/>
    </source>
</evidence>
<feature type="chain" id="PRO_5027580200" evidence="3">
    <location>
        <begin position="22"/>
        <end position="192"/>
    </location>
</feature>
<organism evidence="5 6">
    <name type="scientific">Actinia tenebrosa</name>
    <name type="common">Australian red waratah sea anemone</name>
    <dbReference type="NCBI Taxonomy" id="6105"/>
    <lineage>
        <taxon>Eukaryota</taxon>
        <taxon>Metazoa</taxon>
        <taxon>Cnidaria</taxon>
        <taxon>Anthozoa</taxon>
        <taxon>Hexacorallia</taxon>
        <taxon>Actiniaria</taxon>
        <taxon>Actiniidae</taxon>
        <taxon>Actinia</taxon>
    </lineage>
</organism>
<dbReference type="InterPro" id="IPR029058">
    <property type="entry name" value="AB_hydrolase_fold"/>
</dbReference>
<feature type="domain" description="Carboxylesterase type B" evidence="4">
    <location>
        <begin position="25"/>
        <end position="192"/>
    </location>
</feature>
<keyword evidence="2 3" id="KW-0732">Signal</keyword>
<dbReference type="InterPro" id="IPR019819">
    <property type="entry name" value="Carboxylesterase_B_CS"/>
</dbReference>
<name>A0A6P8HS00_ACTTE</name>
<dbReference type="Pfam" id="PF00135">
    <property type="entry name" value="COesterase"/>
    <property type="match status" value="1"/>
</dbReference>
<feature type="signal peptide" evidence="3">
    <location>
        <begin position="1"/>
        <end position="21"/>
    </location>
</feature>
<dbReference type="OrthoDB" id="5981230at2759"/>
<dbReference type="GeneID" id="116292335"/>
<dbReference type="InterPro" id="IPR002018">
    <property type="entry name" value="CarbesteraseB"/>
</dbReference>